<feature type="transmembrane region" description="Helical" evidence="3">
    <location>
        <begin position="33"/>
        <end position="54"/>
    </location>
</feature>
<feature type="transmembrane region" description="Helical" evidence="3">
    <location>
        <begin position="161"/>
        <end position="177"/>
    </location>
</feature>
<gene>
    <name evidence="4" type="ORF">N5I32_19445</name>
</gene>
<feature type="transmembrane region" description="Helical" evidence="3">
    <location>
        <begin position="136"/>
        <end position="154"/>
    </location>
</feature>
<dbReference type="RefSeq" id="WP_261497604.1">
    <property type="nucleotide sequence ID" value="NZ_JAOCQF010000006.1"/>
</dbReference>
<comment type="caution">
    <text evidence="4">The sequence shown here is derived from an EMBL/GenBank/DDBJ whole genome shotgun (WGS) entry which is preliminary data.</text>
</comment>
<dbReference type="Pfam" id="PF01312">
    <property type="entry name" value="Bac_export_2"/>
    <property type="match status" value="1"/>
</dbReference>
<keyword evidence="5" id="KW-1185">Reference proteome</keyword>
<dbReference type="InterPro" id="IPR006135">
    <property type="entry name" value="T3SS_substrate_exporter"/>
</dbReference>
<dbReference type="Gene3D" id="3.40.1690.10">
    <property type="entry name" value="secretion proteins EscU"/>
    <property type="match status" value="1"/>
</dbReference>
<feature type="region of interest" description="Disordered" evidence="2">
    <location>
        <begin position="1"/>
        <end position="28"/>
    </location>
</feature>
<dbReference type="PANTHER" id="PTHR30531">
    <property type="entry name" value="FLAGELLAR BIOSYNTHETIC PROTEIN FLHB"/>
    <property type="match status" value="1"/>
</dbReference>
<name>A0ABT2NSJ5_9RHOB</name>
<proteinExistence type="inferred from homology"/>
<accession>A0ABT2NSJ5</accession>
<feature type="transmembrane region" description="Helical" evidence="3">
    <location>
        <begin position="183"/>
        <end position="201"/>
    </location>
</feature>
<keyword evidence="4" id="KW-0282">Flagellum</keyword>
<evidence type="ECO:0000256" key="1">
    <source>
        <dbReference type="ARBA" id="ARBA00010690"/>
    </source>
</evidence>
<dbReference type="Gene3D" id="6.10.250.2080">
    <property type="match status" value="1"/>
</dbReference>
<evidence type="ECO:0000256" key="3">
    <source>
        <dbReference type="SAM" id="Phobius"/>
    </source>
</evidence>
<organism evidence="4 5">
    <name type="scientific">Albidovulum sediminis</name>
    <dbReference type="NCBI Taxonomy" id="3066345"/>
    <lineage>
        <taxon>Bacteria</taxon>
        <taxon>Pseudomonadati</taxon>
        <taxon>Pseudomonadota</taxon>
        <taxon>Alphaproteobacteria</taxon>
        <taxon>Rhodobacterales</taxon>
        <taxon>Paracoccaceae</taxon>
        <taxon>Albidovulum</taxon>
    </lineage>
</organism>
<comment type="similarity">
    <text evidence="1">Belongs to the type III secretion exporter family.</text>
</comment>
<evidence type="ECO:0000313" key="5">
    <source>
        <dbReference type="Proteomes" id="UP001205601"/>
    </source>
</evidence>
<sequence length="348" mass="37804">MNDQDEDDKQHDPTPQRLREAREHGDVPSSADLVSAAALGGFLLSGAIFGPAVMEHFGSRAAAILALRPIQPAGAASSAAAAFVPAFALGSAAALGAYVIQNALTLAPDRITPKWSRLDPLANARQRFGISGLVDFAKAATKMLLFSAALGFLLWRRLPEILGLAGTAPGVAGAALFRQIRDFLLLSMAILLITGTLELFWRRHEHIRRNRMTRQELTDELRQSEGDPHLKQARRSMAQEIASNRMMADVPKADVVIVNPTHYAVALRWQRNSRRAPVCVAKGVDHVAARIREAAVLAGVPVRSDPPTARALYAQVRIGEEVSREHYAAVAAAIRFADTMRRRARAGR</sequence>
<evidence type="ECO:0000256" key="2">
    <source>
        <dbReference type="SAM" id="MobiDB-lite"/>
    </source>
</evidence>
<dbReference type="PANTHER" id="PTHR30531:SF12">
    <property type="entry name" value="FLAGELLAR BIOSYNTHETIC PROTEIN FLHB"/>
    <property type="match status" value="1"/>
</dbReference>
<protein>
    <submittedName>
        <fullName evidence="4">Flagellar type III secretion system protein FlhB</fullName>
    </submittedName>
</protein>
<dbReference type="EMBL" id="JAOCQF010000006">
    <property type="protein sequence ID" value="MCT8331696.1"/>
    <property type="molecule type" value="Genomic_DNA"/>
</dbReference>
<reference evidence="5" key="1">
    <citation type="submission" date="2023-07" db="EMBL/GenBank/DDBJ databases">
        <title>Defluviimonas sediminis sp. nov., isolated from mangrove sediment.</title>
        <authorList>
            <person name="Liu L."/>
            <person name="Li J."/>
            <person name="Huang Y."/>
            <person name="Pan J."/>
            <person name="Li M."/>
        </authorList>
    </citation>
    <scope>NUCLEOTIDE SEQUENCE [LARGE SCALE GENOMIC DNA]</scope>
    <source>
        <strain evidence="5">FT324</strain>
    </source>
</reference>
<dbReference type="InterPro" id="IPR029025">
    <property type="entry name" value="T3SS_substrate_exporter_C"/>
</dbReference>
<dbReference type="SUPFAM" id="SSF160544">
    <property type="entry name" value="EscU C-terminal domain-like"/>
    <property type="match status" value="1"/>
</dbReference>
<keyword evidence="4" id="KW-0969">Cilium</keyword>
<feature type="transmembrane region" description="Helical" evidence="3">
    <location>
        <begin position="75"/>
        <end position="100"/>
    </location>
</feature>
<dbReference type="Proteomes" id="UP001205601">
    <property type="component" value="Unassembled WGS sequence"/>
</dbReference>
<evidence type="ECO:0000313" key="4">
    <source>
        <dbReference type="EMBL" id="MCT8331696.1"/>
    </source>
</evidence>
<keyword evidence="3" id="KW-1133">Transmembrane helix</keyword>
<feature type="compositionally biased region" description="Basic and acidic residues" evidence="2">
    <location>
        <begin position="8"/>
        <end position="26"/>
    </location>
</feature>
<keyword evidence="3" id="KW-0472">Membrane</keyword>
<dbReference type="PRINTS" id="PR00950">
    <property type="entry name" value="TYPE3IMSPROT"/>
</dbReference>
<keyword evidence="3" id="KW-0812">Transmembrane</keyword>
<keyword evidence="4" id="KW-0966">Cell projection</keyword>